<keyword evidence="6" id="KW-0472">Membrane</keyword>
<evidence type="ECO:0000256" key="6">
    <source>
        <dbReference type="SAM" id="Phobius"/>
    </source>
</evidence>
<protein>
    <submittedName>
        <fullName evidence="8">Protein kinase</fullName>
    </submittedName>
</protein>
<keyword evidence="6" id="KW-1133">Transmembrane helix</keyword>
<name>A0A1V9Y5I3_ACHHY</name>
<dbReference type="InterPro" id="IPR020635">
    <property type="entry name" value="Tyr_kinase_cat_dom"/>
</dbReference>
<dbReference type="GO" id="GO:0004674">
    <property type="term" value="F:protein serine/threonine kinase activity"/>
    <property type="evidence" value="ECO:0007669"/>
    <property type="project" value="TreeGrafter"/>
</dbReference>
<accession>A0A1V9Y5I3</accession>
<dbReference type="STRING" id="1202772.A0A1V9Y5I3"/>
<keyword evidence="4" id="KW-0175">Coiled coil</keyword>
<evidence type="ECO:0000256" key="2">
    <source>
        <dbReference type="ARBA" id="ARBA00022840"/>
    </source>
</evidence>
<evidence type="ECO:0000313" key="9">
    <source>
        <dbReference type="Proteomes" id="UP000243579"/>
    </source>
</evidence>
<dbReference type="OrthoDB" id="60655at2759"/>
<evidence type="ECO:0000256" key="1">
    <source>
        <dbReference type="ARBA" id="ARBA00022741"/>
    </source>
</evidence>
<organism evidence="8 9">
    <name type="scientific">Achlya hypogyna</name>
    <name type="common">Oomycete</name>
    <name type="synonym">Protoachlya hypogyna</name>
    <dbReference type="NCBI Taxonomy" id="1202772"/>
    <lineage>
        <taxon>Eukaryota</taxon>
        <taxon>Sar</taxon>
        <taxon>Stramenopiles</taxon>
        <taxon>Oomycota</taxon>
        <taxon>Saprolegniomycetes</taxon>
        <taxon>Saprolegniales</taxon>
        <taxon>Achlyaceae</taxon>
        <taxon>Achlya</taxon>
    </lineage>
</organism>
<dbReference type="InterPro" id="IPR011009">
    <property type="entry name" value="Kinase-like_dom_sf"/>
</dbReference>
<keyword evidence="6" id="KW-0812">Transmembrane</keyword>
<dbReference type="PANTHER" id="PTHR44329:SF298">
    <property type="entry name" value="MIXED LINEAGE KINASE DOMAIN-LIKE PROTEIN"/>
    <property type="match status" value="1"/>
</dbReference>
<gene>
    <name evidence="8" type="ORF">ACHHYP_16889</name>
</gene>
<feature type="region of interest" description="Disordered" evidence="5">
    <location>
        <begin position="264"/>
        <end position="296"/>
    </location>
</feature>
<reference evidence="8 9" key="1">
    <citation type="journal article" date="2014" name="Genome Biol. Evol.">
        <title>The secreted proteins of Achlya hypogyna and Thraustotheca clavata identify the ancestral oomycete secretome and reveal gene acquisitions by horizontal gene transfer.</title>
        <authorList>
            <person name="Misner I."/>
            <person name="Blouin N."/>
            <person name="Leonard G."/>
            <person name="Richards T.A."/>
            <person name="Lane C.E."/>
        </authorList>
    </citation>
    <scope>NUCLEOTIDE SEQUENCE [LARGE SCALE GENOMIC DNA]</scope>
    <source>
        <strain evidence="8 9">ATCC 48635</strain>
    </source>
</reference>
<feature type="coiled-coil region" evidence="4">
    <location>
        <begin position="365"/>
        <end position="408"/>
    </location>
</feature>
<dbReference type="InterPro" id="IPR051681">
    <property type="entry name" value="Ser/Thr_Kinases-Pseudokinases"/>
</dbReference>
<dbReference type="InterPro" id="IPR008266">
    <property type="entry name" value="Tyr_kinase_AS"/>
</dbReference>
<dbReference type="SUPFAM" id="SSF56112">
    <property type="entry name" value="Protein kinase-like (PK-like)"/>
    <property type="match status" value="1"/>
</dbReference>
<sequence length="961" mass="103786">MGCSVLGGNRANRRTVVFYLCAYLHYAVFSFATAVALVVLVPWALMARRPGDDWQQVYFDLVVAYLRIYWRAELAILSIYETQRTRMLSAPPVTFSMDQVLKSLVYIFAWKVTITGPLSLVPVLIWGLGIYTVINAPPATYDSGGLTIEVLVKWSFFLLAGLAVGQILCVIIVSVSIGFYAALFPESANDERLPLSRRDIAISVYNSTASEVQDTFGRVPPSPTKPSTAKPLADAIRDVPASPLPTPSIAKPLVVPQPSNEAVDIAPSAPLSPTPAIAVPPTEGAHSSPTAGDAAAPSAIGETAFFASATGVTSLASATGATPPVPVAALAPAAGTAADALTPPLDIQVATSVEEAMSPDEEAELAALEKSIEDYKHMETNAKNNKLRRKLEKERKALEERRQKLLERAATGSFVVAGAHMSPAGAPSRGPISIMPTYTAGADAQLDDYGSSMGYTPFHAGITYGSFTPGSVNSRSPIYRNWLVPPPSPPVYDAFDEPPPEFGDGLYGTLSPATSLGAFVPGPKTRQFRLYRSLAPPTVVLPDDVLDAVRLTAYAPGVVAPRSTFTFGIWAYLVNQREAVHEEATADGGRQVAREIAFGLRRGALIHVTLEVPAGFRLDDDKPVKPLPWEGRATKVDFAVACDLRAPLHEPVLFKAKVVVGTKVMILRAYVYVAPVAAADVVELEDQRLEILPETFHEIPFQALEMKELVGRGNFGDAYRASYNGQDVVVKTIRSNEFGENQDQIVKEFRHEAAVLSMFGHHPSIVPFVGASTDIALPLSLVTQYLPFGSLESQVVQRALSVREKETILCDAAAGFLNIHEGGFIHRDIAARNCLVDDELRGKVCDFGMCRRVNSYGGNFFNEGVGPLKYMAPESLSVPHAFSYRSDSYSFGVLMWETFTESKPFPDMPAYMAAAHVIGGGRLALGPQVPLKYHELIEACFHDDPTRRPSMAAILQALLPA</sequence>
<dbReference type="PANTHER" id="PTHR44329">
    <property type="entry name" value="SERINE/THREONINE-PROTEIN KINASE TNNI3K-RELATED"/>
    <property type="match status" value="1"/>
</dbReference>
<dbReference type="GO" id="GO:0004713">
    <property type="term" value="F:protein tyrosine kinase activity"/>
    <property type="evidence" value="ECO:0007669"/>
    <property type="project" value="InterPro"/>
</dbReference>
<keyword evidence="9" id="KW-1185">Reference proteome</keyword>
<dbReference type="Gene3D" id="3.30.200.20">
    <property type="entry name" value="Phosphorylase Kinase, domain 1"/>
    <property type="match status" value="1"/>
</dbReference>
<feature type="domain" description="Protein kinase" evidence="7">
    <location>
        <begin position="704"/>
        <end position="961"/>
    </location>
</feature>
<dbReference type="Proteomes" id="UP000243579">
    <property type="component" value="Unassembled WGS sequence"/>
</dbReference>
<dbReference type="EMBL" id="JNBR01002848">
    <property type="protein sequence ID" value="OQR80980.1"/>
    <property type="molecule type" value="Genomic_DNA"/>
</dbReference>
<keyword evidence="8" id="KW-0808">Transferase</keyword>
<keyword evidence="8" id="KW-0418">Kinase</keyword>
<dbReference type="InterPro" id="IPR001245">
    <property type="entry name" value="Ser-Thr/Tyr_kinase_cat_dom"/>
</dbReference>
<comment type="caution">
    <text evidence="8">The sequence shown here is derived from an EMBL/GenBank/DDBJ whole genome shotgun (WGS) entry which is preliminary data.</text>
</comment>
<dbReference type="InterPro" id="IPR017441">
    <property type="entry name" value="Protein_kinase_ATP_BS"/>
</dbReference>
<evidence type="ECO:0000259" key="7">
    <source>
        <dbReference type="PROSITE" id="PS50011"/>
    </source>
</evidence>
<feature type="transmembrane region" description="Helical" evidence="6">
    <location>
        <begin position="104"/>
        <end position="134"/>
    </location>
</feature>
<feature type="transmembrane region" description="Helical" evidence="6">
    <location>
        <begin position="16"/>
        <end position="45"/>
    </location>
</feature>
<evidence type="ECO:0000256" key="3">
    <source>
        <dbReference type="PROSITE-ProRule" id="PRU10141"/>
    </source>
</evidence>
<evidence type="ECO:0000256" key="5">
    <source>
        <dbReference type="SAM" id="MobiDB-lite"/>
    </source>
</evidence>
<keyword evidence="2 3" id="KW-0067">ATP-binding</keyword>
<proteinExistence type="predicted"/>
<dbReference type="InterPro" id="IPR000719">
    <property type="entry name" value="Prot_kinase_dom"/>
</dbReference>
<dbReference type="GO" id="GO:0005524">
    <property type="term" value="F:ATP binding"/>
    <property type="evidence" value="ECO:0007669"/>
    <property type="project" value="UniProtKB-UniRule"/>
</dbReference>
<evidence type="ECO:0000256" key="4">
    <source>
        <dbReference type="SAM" id="Coils"/>
    </source>
</evidence>
<dbReference type="PROSITE" id="PS00109">
    <property type="entry name" value="PROTEIN_KINASE_TYR"/>
    <property type="match status" value="1"/>
</dbReference>
<dbReference type="Gene3D" id="1.10.510.10">
    <property type="entry name" value="Transferase(Phosphotransferase) domain 1"/>
    <property type="match status" value="1"/>
</dbReference>
<keyword evidence="1 3" id="KW-0547">Nucleotide-binding</keyword>
<dbReference type="Pfam" id="PF07714">
    <property type="entry name" value="PK_Tyr_Ser-Thr"/>
    <property type="match status" value="1"/>
</dbReference>
<feature type="binding site" evidence="3">
    <location>
        <position position="731"/>
    </location>
    <ligand>
        <name>ATP</name>
        <dbReference type="ChEBI" id="CHEBI:30616"/>
    </ligand>
</feature>
<dbReference type="PROSITE" id="PS00107">
    <property type="entry name" value="PROTEIN_KINASE_ATP"/>
    <property type="match status" value="1"/>
</dbReference>
<dbReference type="PRINTS" id="PR00109">
    <property type="entry name" value="TYRKINASE"/>
</dbReference>
<dbReference type="SMART" id="SM00219">
    <property type="entry name" value="TyrKc"/>
    <property type="match status" value="1"/>
</dbReference>
<evidence type="ECO:0000313" key="8">
    <source>
        <dbReference type="EMBL" id="OQR80980.1"/>
    </source>
</evidence>
<dbReference type="AlphaFoldDB" id="A0A1V9Y5I3"/>
<feature type="transmembrane region" description="Helical" evidence="6">
    <location>
        <begin position="154"/>
        <end position="183"/>
    </location>
</feature>
<dbReference type="PROSITE" id="PS50011">
    <property type="entry name" value="PROTEIN_KINASE_DOM"/>
    <property type="match status" value="1"/>
</dbReference>